<dbReference type="Pfam" id="PF13419">
    <property type="entry name" value="HAD_2"/>
    <property type="match status" value="1"/>
</dbReference>
<dbReference type="InterPro" id="IPR023198">
    <property type="entry name" value="PGP-like_dom2"/>
</dbReference>
<evidence type="ECO:0000256" key="4">
    <source>
        <dbReference type="ARBA" id="ARBA00023277"/>
    </source>
</evidence>
<reference evidence="5 6" key="1">
    <citation type="submission" date="2019-11" db="EMBL/GenBank/DDBJ databases">
        <authorList>
            <person name="Zhang J."/>
            <person name="Sun C."/>
        </authorList>
    </citation>
    <scope>NUCLEOTIDE SEQUENCE [LARGE SCALE GENOMIC DNA]</scope>
    <source>
        <strain evidence="6">sp2</strain>
    </source>
</reference>
<protein>
    <submittedName>
        <fullName evidence="5">HAD-IA family hydrolase</fullName>
    </submittedName>
</protein>
<dbReference type="Proteomes" id="UP000427716">
    <property type="component" value="Chromosome"/>
</dbReference>
<dbReference type="GO" id="GO:0005829">
    <property type="term" value="C:cytosol"/>
    <property type="evidence" value="ECO:0007669"/>
    <property type="project" value="TreeGrafter"/>
</dbReference>
<evidence type="ECO:0000256" key="1">
    <source>
        <dbReference type="ARBA" id="ARBA00022723"/>
    </source>
</evidence>
<dbReference type="InterPro" id="IPR036412">
    <property type="entry name" value="HAD-like_sf"/>
</dbReference>
<dbReference type="SFLD" id="SFLDG01129">
    <property type="entry name" value="C1.5:_HAD__Beta-PGM__Phosphata"/>
    <property type="match status" value="1"/>
</dbReference>
<evidence type="ECO:0000256" key="2">
    <source>
        <dbReference type="ARBA" id="ARBA00022801"/>
    </source>
</evidence>
<dbReference type="NCBIfam" id="TIGR01549">
    <property type="entry name" value="HAD-SF-IA-v1"/>
    <property type="match status" value="1"/>
</dbReference>
<dbReference type="RefSeq" id="WP_136866569.1">
    <property type="nucleotide sequence ID" value="NZ_CP046415.1"/>
</dbReference>
<sequence>MLPAPKAILFDLDGTLLDTAPDMAAALNRVRAEQGLEPMPFEAIRPHVSNGARGLLGIGLGITPDDSGYEGLRERFLALYAEDLAVHTCLFPGLEALVESLEQRALPWGVVTNKPGELTRRLLEALEITPAVVVCGDDLRRAKPHPDPLLFAAGKLRLPPNAIWYIGDHERDVVAGNAAHMPTVAGRWGYLDGERPIESWGATVVIDNPEDIAHLLSRADQDATHTETVDAK</sequence>
<accession>A0A6I6CUE4</accession>
<dbReference type="GO" id="GO:0008967">
    <property type="term" value="F:phosphoglycolate phosphatase activity"/>
    <property type="evidence" value="ECO:0007669"/>
    <property type="project" value="TreeGrafter"/>
</dbReference>
<dbReference type="SUPFAM" id="SSF56784">
    <property type="entry name" value="HAD-like"/>
    <property type="match status" value="1"/>
</dbReference>
<dbReference type="InterPro" id="IPR006439">
    <property type="entry name" value="HAD-SF_hydro_IA"/>
</dbReference>
<dbReference type="PANTHER" id="PTHR43434:SF23">
    <property type="entry name" value="PHOSPHOGLYCOLATE PHOSPHATASE"/>
    <property type="match status" value="1"/>
</dbReference>
<dbReference type="GO" id="GO:0006281">
    <property type="term" value="P:DNA repair"/>
    <property type="evidence" value="ECO:0007669"/>
    <property type="project" value="TreeGrafter"/>
</dbReference>
<organism evidence="5 6">
    <name type="scientific">Guyparkeria halophila</name>
    <dbReference type="NCBI Taxonomy" id="47960"/>
    <lineage>
        <taxon>Bacteria</taxon>
        <taxon>Pseudomonadati</taxon>
        <taxon>Pseudomonadota</taxon>
        <taxon>Gammaproteobacteria</taxon>
        <taxon>Chromatiales</taxon>
        <taxon>Thioalkalibacteraceae</taxon>
        <taxon>Guyparkeria</taxon>
    </lineage>
</organism>
<proteinExistence type="predicted"/>
<dbReference type="EMBL" id="CP046415">
    <property type="protein sequence ID" value="QGT78076.1"/>
    <property type="molecule type" value="Genomic_DNA"/>
</dbReference>
<dbReference type="PANTHER" id="PTHR43434">
    <property type="entry name" value="PHOSPHOGLYCOLATE PHOSPHATASE"/>
    <property type="match status" value="1"/>
</dbReference>
<dbReference type="Gene3D" id="3.40.50.1000">
    <property type="entry name" value="HAD superfamily/HAD-like"/>
    <property type="match status" value="1"/>
</dbReference>
<evidence type="ECO:0000313" key="6">
    <source>
        <dbReference type="Proteomes" id="UP000427716"/>
    </source>
</evidence>
<evidence type="ECO:0000313" key="5">
    <source>
        <dbReference type="EMBL" id="QGT78076.1"/>
    </source>
</evidence>
<keyword evidence="4" id="KW-0119">Carbohydrate metabolism</keyword>
<dbReference type="InterPro" id="IPR023214">
    <property type="entry name" value="HAD_sf"/>
</dbReference>
<dbReference type="InterPro" id="IPR041492">
    <property type="entry name" value="HAD_2"/>
</dbReference>
<keyword evidence="1" id="KW-0479">Metal-binding</keyword>
<dbReference type="SFLD" id="SFLDG01135">
    <property type="entry name" value="C1.5.6:_HAD__Beta-PGM__Phospha"/>
    <property type="match status" value="1"/>
</dbReference>
<keyword evidence="2 5" id="KW-0378">Hydrolase</keyword>
<dbReference type="GO" id="GO:0046872">
    <property type="term" value="F:metal ion binding"/>
    <property type="evidence" value="ECO:0007669"/>
    <property type="project" value="UniProtKB-KW"/>
</dbReference>
<name>A0A6I6CUE4_9GAMM</name>
<keyword evidence="3" id="KW-0460">Magnesium</keyword>
<dbReference type="InterPro" id="IPR050155">
    <property type="entry name" value="HAD-like_hydrolase_sf"/>
</dbReference>
<dbReference type="AlphaFoldDB" id="A0A6I6CUE4"/>
<dbReference type="KEGG" id="ghl:GM160_03735"/>
<keyword evidence="6" id="KW-1185">Reference proteome</keyword>
<dbReference type="SFLD" id="SFLDS00003">
    <property type="entry name" value="Haloacid_Dehalogenase"/>
    <property type="match status" value="1"/>
</dbReference>
<dbReference type="Gene3D" id="1.10.150.240">
    <property type="entry name" value="Putative phosphatase, domain 2"/>
    <property type="match status" value="1"/>
</dbReference>
<gene>
    <name evidence="5" type="ORF">GM160_03735</name>
</gene>
<evidence type="ECO:0000256" key="3">
    <source>
        <dbReference type="ARBA" id="ARBA00022842"/>
    </source>
</evidence>